<evidence type="ECO:0000256" key="6">
    <source>
        <dbReference type="ARBA" id="ARBA00022741"/>
    </source>
</evidence>
<dbReference type="InterPro" id="IPR027417">
    <property type="entry name" value="P-loop_NTPase"/>
</dbReference>
<dbReference type="Gene3D" id="6.10.140.1060">
    <property type="match status" value="1"/>
</dbReference>
<feature type="domain" description="Dynein heavy chain coiled coil stalk" evidence="14">
    <location>
        <begin position="93"/>
        <end position="419"/>
    </location>
</feature>
<dbReference type="EMBL" id="KZ454992">
    <property type="protein sequence ID" value="PKI83053.1"/>
    <property type="molecule type" value="Genomic_DNA"/>
</dbReference>
<dbReference type="Proteomes" id="UP000232875">
    <property type="component" value="Unassembled WGS sequence"/>
</dbReference>
<dbReference type="Pfam" id="PF12781">
    <property type="entry name" value="AAA_9"/>
    <property type="match status" value="1"/>
</dbReference>
<proteinExistence type="inferred from homology"/>
<dbReference type="Pfam" id="PF18198">
    <property type="entry name" value="AAA_lid_11"/>
    <property type="match status" value="1"/>
</dbReference>
<evidence type="ECO:0000256" key="9">
    <source>
        <dbReference type="ARBA" id="ARBA00023054"/>
    </source>
</evidence>
<dbReference type="Pfam" id="PF03028">
    <property type="entry name" value="Dynein_heavy"/>
    <property type="match status" value="1"/>
</dbReference>
<evidence type="ECO:0000256" key="8">
    <source>
        <dbReference type="ARBA" id="ARBA00023017"/>
    </source>
</evidence>
<dbReference type="Gene3D" id="3.10.490.20">
    <property type="match status" value="1"/>
</dbReference>
<gene>
    <name evidence="18" type="ORF">MVES_002985</name>
</gene>
<accession>A0A2N1J919</accession>
<dbReference type="InterPro" id="IPR004273">
    <property type="entry name" value="Dynein_heavy_D6_P-loop"/>
</dbReference>
<feature type="domain" description="Dynein heavy chain C-terminal" evidence="17">
    <location>
        <begin position="1204"/>
        <end position="1435"/>
    </location>
</feature>
<dbReference type="OrthoDB" id="447173at2759"/>
<keyword evidence="9 12" id="KW-0175">Coiled coil</keyword>
<reference evidence="18 19" key="1">
    <citation type="submission" date="2017-10" db="EMBL/GenBank/DDBJ databases">
        <title>A novel species of cold-tolerant Malassezia isolated from bats.</title>
        <authorList>
            <person name="Lorch J.M."/>
            <person name="Palmer J.M."/>
            <person name="Vanderwolf K.J."/>
            <person name="Schmidt K.Z."/>
            <person name="Verant M.L."/>
            <person name="Weller T.J."/>
            <person name="Blehert D.S."/>
        </authorList>
    </citation>
    <scope>NUCLEOTIDE SEQUENCE [LARGE SCALE GENOMIC DNA]</scope>
    <source>
        <strain evidence="18 19">NWHC:44797-103</strain>
    </source>
</reference>
<keyword evidence="11" id="KW-0206">Cytoskeleton</keyword>
<evidence type="ECO:0000256" key="2">
    <source>
        <dbReference type="ARBA" id="ARBA00008887"/>
    </source>
</evidence>
<dbReference type="PANTHER" id="PTHR45703:SF36">
    <property type="entry name" value="DYNEIN HEAVY CHAIN, CYTOPLASMIC"/>
    <property type="match status" value="1"/>
</dbReference>
<organism evidence="18 19">
    <name type="scientific">Malassezia vespertilionis</name>
    <dbReference type="NCBI Taxonomy" id="2020962"/>
    <lineage>
        <taxon>Eukaryota</taxon>
        <taxon>Fungi</taxon>
        <taxon>Dikarya</taxon>
        <taxon>Basidiomycota</taxon>
        <taxon>Ustilaginomycotina</taxon>
        <taxon>Malasseziomycetes</taxon>
        <taxon>Malasseziales</taxon>
        <taxon>Malasseziaceae</taxon>
        <taxon>Malassezia</taxon>
    </lineage>
</organism>
<dbReference type="Gene3D" id="1.20.1270.280">
    <property type="match status" value="1"/>
</dbReference>
<keyword evidence="7" id="KW-0067">ATP-binding</keyword>
<evidence type="ECO:0000256" key="10">
    <source>
        <dbReference type="ARBA" id="ARBA00023175"/>
    </source>
</evidence>
<dbReference type="InterPro" id="IPR041658">
    <property type="entry name" value="AAA_lid_11"/>
</dbReference>
<dbReference type="Pfam" id="PF18199">
    <property type="entry name" value="Dynein_C"/>
    <property type="match status" value="1"/>
</dbReference>
<dbReference type="STRING" id="2020962.A0A2N1J919"/>
<dbReference type="InterPro" id="IPR035706">
    <property type="entry name" value="AAA_9"/>
</dbReference>
<dbReference type="InterPro" id="IPR026983">
    <property type="entry name" value="DHC"/>
</dbReference>
<dbReference type="GO" id="GO:0007097">
    <property type="term" value="P:nuclear migration"/>
    <property type="evidence" value="ECO:0007669"/>
    <property type="project" value="UniProtKB-ARBA"/>
</dbReference>
<dbReference type="InterPro" id="IPR042219">
    <property type="entry name" value="AAA_lid_11_sf"/>
</dbReference>
<dbReference type="FunFam" id="1.20.920.20:FF:000002">
    <property type="entry name" value="Cytoplasmic dynein 1 heavy chain"/>
    <property type="match status" value="1"/>
</dbReference>
<keyword evidence="4" id="KW-0963">Cytoplasm</keyword>
<evidence type="ECO:0000256" key="1">
    <source>
        <dbReference type="ARBA" id="ARBA00004245"/>
    </source>
</evidence>
<dbReference type="GO" id="GO:0051959">
    <property type="term" value="F:dynein light intermediate chain binding"/>
    <property type="evidence" value="ECO:0007669"/>
    <property type="project" value="InterPro"/>
</dbReference>
<dbReference type="InterPro" id="IPR041228">
    <property type="entry name" value="Dynein_C"/>
</dbReference>
<evidence type="ECO:0000259" key="17">
    <source>
        <dbReference type="Pfam" id="PF18199"/>
    </source>
</evidence>
<sequence length="1438" mass="157434">MDAAGDWSAAACRTVACELTSSLDLAEYYDSIVDTIVWMHFSVAELGARVGEWDGRCFYRSPQHLLALLHSFRTILGTLRDQLEEQQRFRLVGLDKLRATVEQVEELQATLATKRTRLEQTNADANDRLQRMVHDQQAAETKREASLQLQSSLKEQENAAAARRDSVLTQLAEAEPAVLDAQVAVGNITKQHLAEVRSMANPPASVKSALESVCILLGHEIDGWKSVQAIVRRDDFIHHVVHLDTKTAVPRATRDRLERAYLSRAEYNYETMQHASKACGPLARWVMAQVHFADILDRVAPLRAEVAALESHALDTKAQAQGAAEEVTALESSICAYKREYAALISETQTLTTELERVSRHVERSVHLLAGLGAEKARWEHGRSAFDAQVRTLPGDALLCAAVVAFSGFFDQASREQLWADWNAHMDAAAIPHRANLSVVDMLASADTQAQWHAQGLPTDALATENAAIMEHCARHPLIVDPTGRTSEFLRQRSADQLACTSFLDGGFVKALESALRFGTSLLIENAEHFDPILLPVLRNERRRTGGRVLVRVGSQDVDCAPRFRLLLATRDANAALLPHVFSAVQVVNFTITQKSLQAEALHRILLAEAPEVEARRLDLVRAQGEFQRRLQHLEQDLLTALNTQGNLLENDAIVTTLETLKAEADDIAVRAAQTETAAEDVNAAIGAYEPLAETASAVYFILVRLHVLAPYYQFDLTFFFDLLDTVLRSEATCPNRLAFLHRALLLTAFRRAAPSLLHADHFVYAARLAQVQCGMDVALAALLAPHTMPDAPLVRRIALDRAQRPSVYETFGKHDTPEAEKAPLEEEEEELLAQLLRRAITVRLVCPERAYFAIARVLQAILGADVLEEGAPSLQTILAEISSRTPLAMCSAPGEDPSYQLDQVASQQHIPLVHVALGAKESIGEAERALSDAARTGGWVLLANAHLAPAWLAQLAPRLAALHPAASTRVCVTCELSPALPAAFLRESRVLMYEAPAGLKAALLANLRPLEARLVTGPQEKARLYFLAALLHAILLERLRYVPLGFSRRYEFFGVDFSAALDVVDTWTDAAAQGKAHVAPHDLPFDAIRTMLKESVYGAKLDEPTDRAMLDALVDRLFVPAAFEPSYTLAPGLCPPQGTRLAQFCAWARTLPEPQPCAWLFLAPHAERRVAVERSTGALHKLHTLEHAGTRVQASHAALASRHAVARAETYLAQLPPDALAHTPDQLASFWARERAFAAALLAQVREALGQVVQCDVRTNAARALMEHLVHGTLPDAWVQYAVPRTMHLDAWIADFCARYAQAIAAPAHGAVLGRLFFPTAFLTATRQAAAAALDASLEQLCLHLALDQHVRGPGAFVVGEMFLDGAQVAAQEVVLNEGEASSVVQSTLLWKQEAQAGIPIPVFLNGDRNALLFTASVPSKVDSDLAVLRAVALRIA</sequence>
<feature type="domain" description="Dynein heavy chain AAA lid" evidence="16">
    <location>
        <begin position="1024"/>
        <end position="1165"/>
    </location>
</feature>
<dbReference type="Gene3D" id="1.10.8.1220">
    <property type="match status" value="1"/>
</dbReference>
<evidence type="ECO:0000259" key="13">
    <source>
        <dbReference type="Pfam" id="PF03028"/>
    </source>
</evidence>
<evidence type="ECO:0000256" key="5">
    <source>
        <dbReference type="ARBA" id="ARBA00022701"/>
    </source>
</evidence>
<evidence type="ECO:0000256" key="3">
    <source>
        <dbReference type="ARBA" id="ARBA00022197"/>
    </source>
</evidence>
<keyword evidence="5" id="KW-0493">Microtubule</keyword>
<dbReference type="GO" id="GO:0072384">
    <property type="term" value="P:organelle transport along microtubule"/>
    <property type="evidence" value="ECO:0007669"/>
    <property type="project" value="UniProtKB-ARBA"/>
</dbReference>
<keyword evidence="6" id="KW-0547">Nucleotide-binding</keyword>
<dbReference type="GO" id="GO:0008569">
    <property type="term" value="F:minus-end-directed microtubule motor activity"/>
    <property type="evidence" value="ECO:0007669"/>
    <property type="project" value="InterPro"/>
</dbReference>
<dbReference type="GO" id="GO:0005874">
    <property type="term" value="C:microtubule"/>
    <property type="evidence" value="ECO:0007669"/>
    <property type="project" value="UniProtKB-KW"/>
</dbReference>
<feature type="coiled-coil region" evidence="12">
    <location>
        <begin position="94"/>
        <end position="135"/>
    </location>
</feature>
<evidence type="ECO:0000256" key="12">
    <source>
        <dbReference type="SAM" id="Coils"/>
    </source>
</evidence>
<dbReference type="GO" id="GO:0005524">
    <property type="term" value="F:ATP binding"/>
    <property type="evidence" value="ECO:0007669"/>
    <property type="project" value="UniProtKB-KW"/>
</dbReference>
<evidence type="ECO:0000259" key="14">
    <source>
        <dbReference type="Pfam" id="PF12777"/>
    </source>
</evidence>
<evidence type="ECO:0000313" key="19">
    <source>
        <dbReference type="Proteomes" id="UP000232875"/>
    </source>
</evidence>
<keyword evidence="8" id="KW-0243">Dynein</keyword>
<keyword evidence="10" id="KW-0505">Motor protein</keyword>
<dbReference type="Gene3D" id="3.40.50.300">
    <property type="entry name" value="P-loop containing nucleotide triphosphate hydrolases"/>
    <property type="match status" value="2"/>
</dbReference>
<evidence type="ECO:0000259" key="15">
    <source>
        <dbReference type="Pfam" id="PF12781"/>
    </source>
</evidence>
<evidence type="ECO:0000256" key="7">
    <source>
        <dbReference type="ARBA" id="ARBA00022840"/>
    </source>
</evidence>
<dbReference type="PANTHER" id="PTHR45703">
    <property type="entry name" value="DYNEIN HEAVY CHAIN"/>
    <property type="match status" value="1"/>
</dbReference>
<protein>
    <recommendedName>
        <fullName evidence="3">Dynein heavy chain, cytoplasmic</fullName>
    </recommendedName>
</protein>
<dbReference type="Gene3D" id="1.10.8.720">
    <property type="entry name" value="Region D6 of dynein motor"/>
    <property type="match status" value="1"/>
</dbReference>
<keyword evidence="19" id="KW-1185">Reference proteome</keyword>
<dbReference type="Pfam" id="PF12777">
    <property type="entry name" value="MT"/>
    <property type="match status" value="1"/>
</dbReference>
<name>A0A2N1J919_9BASI</name>
<feature type="domain" description="Dynein heavy chain ATP-binding dynein motor region" evidence="15">
    <location>
        <begin position="451"/>
        <end position="668"/>
    </location>
</feature>
<dbReference type="GO" id="GO:0045505">
    <property type="term" value="F:dynein intermediate chain binding"/>
    <property type="evidence" value="ECO:0007669"/>
    <property type="project" value="InterPro"/>
</dbReference>
<feature type="domain" description="Dynein heavy chain region D6 P-loop" evidence="13">
    <location>
        <begin position="884"/>
        <end position="991"/>
    </location>
</feature>
<dbReference type="InterPro" id="IPR043160">
    <property type="entry name" value="Dynein_C_barrel"/>
</dbReference>
<dbReference type="InterPro" id="IPR024743">
    <property type="entry name" value="Dynein_HC_stalk"/>
</dbReference>
<comment type="subcellular location">
    <subcellularLocation>
        <location evidence="1">Cytoplasm</location>
        <location evidence="1">Cytoskeleton</location>
    </subcellularLocation>
</comment>
<evidence type="ECO:0000313" key="18">
    <source>
        <dbReference type="EMBL" id="PKI83053.1"/>
    </source>
</evidence>
<comment type="similarity">
    <text evidence="2">Belongs to the dynein heavy chain family.</text>
</comment>
<dbReference type="GO" id="GO:0030286">
    <property type="term" value="C:dynein complex"/>
    <property type="evidence" value="ECO:0007669"/>
    <property type="project" value="UniProtKB-KW"/>
</dbReference>
<dbReference type="Gene3D" id="1.20.920.20">
    <property type="match status" value="1"/>
</dbReference>
<evidence type="ECO:0000256" key="4">
    <source>
        <dbReference type="ARBA" id="ARBA00022490"/>
    </source>
</evidence>
<evidence type="ECO:0000256" key="11">
    <source>
        <dbReference type="ARBA" id="ARBA00023212"/>
    </source>
</evidence>
<evidence type="ECO:0000259" key="16">
    <source>
        <dbReference type="Pfam" id="PF18198"/>
    </source>
</evidence>